<keyword evidence="7" id="KW-0472">Membrane</keyword>
<evidence type="ECO:0000313" key="10">
    <source>
        <dbReference type="Proteomes" id="UP001642484"/>
    </source>
</evidence>
<dbReference type="PROSITE" id="PS51471">
    <property type="entry name" value="FE2OG_OXY"/>
    <property type="match status" value="1"/>
</dbReference>
<feature type="transmembrane region" description="Helical" evidence="7">
    <location>
        <begin position="51"/>
        <end position="72"/>
    </location>
</feature>
<accession>A0ABP0NUY5</accession>
<keyword evidence="2" id="KW-0479">Metal-binding</keyword>
<dbReference type="EMBL" id="CAXAMN010022127">
    <property type="protein sequence ID" value="CAK9066572.1"/>
    <property type="molecule type" value="Genomic_DNA"/>
</dbReference>
<dbReference type="SMART" id="SM00702">
    <property type="entry name" value="P4Hc"/>
    <property type="match status" value="1"/>
</dbReference>
<feature type="transmembrane region" description="Helical" evidence="7">
    <location>
        <begin position="84"/>
        <end position="104"/>
    </location>
</feature>
<dbReference type="PANTHER" id="PTHR24014">
    <property type="entry name" value="2-OXOGLUTARATE AND IRON-DEPENDENT OXYGENASE DOMAIN-CONTAINING PROTEIN 2"/>
    <property type="match status" value="1"/>
</dbReference>
<keyword evidence="3" id="KW-0847">Vitamin C</keyword>
<feature type="domain" description="Fe2OG dioxygenase" evidence="8">
    <location>
        <begin position="379"/>
        <end position="476"/>
    </location>
</feature>
<gene>
    <name evidence="9" type="ORF">CCMP2556_LOCUS32705</name>
</gene>
<dbReference type="Proteomes" id="UP001642484">
    <property type="component" value="Unassembled WGS sequence"/>
</dbReference>
<evidence type="ECO:0000313" key="9">
    <source>
        <dbReference type="EMBL" id="CAK9066572.1"/>
    </source>
</evidence>
<evidence type="ECO:0000256" key="1">
    <source>
        <dbReference type="ARBA" id="ARBA00001961"/>
    </source>
</evidence>
<keyword evidence="7" id="KW-1133">Transmembrane helix</keyword>
<protein>
    <recommendedName>
        <fullName evidence="8">Fe2OG dioxygenase domain-containing protein</fullName>
    </recommendedName>
</protein>
<keyword evidence="4" id="KW-0223">Dioxygenase</keyword>
<evidence type="ECO:0000256" key="5">
    <source>
        <dbReference type="ARBA" id="ARBA00023002"/>
    </source>
</evidence>
<evidence type="ECO:0000259" key="8">
    <source>
        <dbReference type="PROSITE" id="PS51471"/>
    </source>
</evidence>
<keyword evidence="10" id="KW-1185">Reference proteome</keyword>
<dbReference type="PANTHER" id="PTHR24014:SF4">
    <property type="entry name" value="2-OXOGLUTARATE AND IRON-DEPENDENT OXYGENASE DOMAIN-CONTAINING PROTEIN 2"/>
    <property type="match status" value="1"/>
</dbReference>
<evidence type="ECO:0000256" key="6">
    <source>
        <dbReference type="ARBA" id="ARBA00023004"/>
    </source>
</evidence>
<organism evidence="9 10">
    <name type="scientific">Durusdinium trenchii</name>
    <dbReference type="NCBI Taxonomy" id="1381693"/>
    <lineage>
        <taxon>Eukaryota</taxon>
        <taxon>Sar</taxon>
        <taxon>Alveolata</taxon>
        <taxon>Dinophyceae</taxon>
        <taxon>Suessiales</taxon>
        <taxon>Symbiodiniaceae</taxon>
        <taxon>Durusdinium</taxon>
    </lineage>
</organism>
<dbReference type="InterPro" id="IPR005123">
    <property type="entry name" value="Oxoglu/Fe-dep_dioxygenase_dom"/>
</dbReference>
<dbReference type="Pfam" id="PF25238">
    <property type="entry name" value="OGFOD2-like"/>
    <property type="match status" value="1"/>
</dbReference>
<feature type="transmembrane region" description="Helical" evidence="7">
    <location>
        <begin position="21"/>
        <end position="39"/>
    </location>
</feature>
<reference evidence="9 10" key="1">
    <citation type="submission" date="2024-02" db="EMBL/GenBank/DDBJ databases">
        <authorList>
            <person name="Chen Y."/>
            <person name="Shah S."/>
            <person name="Dougan E. K."/>
            <person name="Thang M."/>
            <person name="Chan C."/>
        </authorList>
    </citation>
    <scope>NUCLEOTIDE SEQUENCE [LARGE SCALE GENOMIC DNA]</scope>
</reference>
<evidence type="ECO:0000256" key="2">
    <source>
        <dbReference type="ARBA" id="ARBA00022723"/>
    </source>
</evidence>
<name>A0ABP0NUY5_9DINO</name>
<evidence type="ECO:0000256" key="3">
    <source>
        <dbReference type="ARBA" id="ARBA00022896"/>
    </source>
</evidence>
<proteinExistence type="predicted"/>
<dbReference type="InterPro" id="IPR006620">
    <property type="entry name" value="Pro_4_hyd_alph"/>
</dbReference>
<evidence type="ECO:0000256" key="7">
    <source>
        <dbReference type="SAM" id="Phobius"/>
    </source>
</evidence>
<comment type="caution">
    <text evidence="9">The sequence shown here is derived from an EMBL/GenBank/DDBJ whole genome shotgun (WGS) entry which is preliminary data.</text>
</comment>
<keyword evidence="7" id="KW-0812">Transmembrane</keyword>
<evidence type="ECO:0000256" key="4">
    <source>
        <dbReference type="ARBA" id="ARBA00022964"/>
    </source>
</evidence>
<keyword evidence="6" id="KW-0408">Iron</keyword>
<sequence length="487" mass="54665">MSWKVVGTWDILAPLTSPQKGYVSCFAPVGLAAFLLVAAPDQGVTANFSLYFAHLQFLFPLLPLLGVTNGQLHNDGAKTSQQRCSLAMGVLTLYTSCSLVALGVSKTLQLDDFRRLRREASALLGERPSFLRSLEGPRRLWGHGMEGVGLGRPEIIVDIDFQGATHPQPISIRLYFSEGKINARWLLPSSPRGEDKLKSFMESLLRGSPLSHVVPALWEQVISPEAPWGATRSTSYRARTLHRELYGSWLSFLDPNLLLLLKRLQQGSTGTHTACGRCVGKKGPSFPGWRQLFLKLGFEEISRGVYAFQAMTPRFCSLFLQELSWFEHAGLRRSRPNSMNKYGTVLDEMDLSPMIAHFQQQVLQPLSRLLFPGIGDELDGHHAFVVRYRVEGAGDMDLAPHRDDSEVTFNLALGRRWAGCELTFCGLMQDQDVYHHRLSHKFPGEGWAVLHLGRQVHGTEKIRWGERANLVIWSRSWAWRAAGRIHV</sequence>
<keyword evidence="5" id="KW-0560">Oxidoreductase</keyword>
<comment type="cofactor">
    <cofactor evidence="1">
        <name>L-ascorbate</name>
        <dbReference type="ChEBI" id="CHEBI:38290"/>
    </cofactor>
</comment>